<dbReference type="PANTHER" id="PTHR30603">
    <property type="entry name" value="RNA POLYMERASE SIGMA FACTOR RPO"/>
    <property type="match status" value="1"/>
</dbReference>
<evidence type="ECO:0000256" key="5">
    <source>
        <dbReference type="ARBA" id="ARBA00023125"/>
    </source>
</evidence>
<dbReference type="InterPro" id="IPR009042">
    <property type="entry name" value="RNA_pol_sigma70_r1_2"/>
</dbReference>
<name>A0AA45C833_9BACT</name>
<dbReference type="EMBL" id="QGGI01000004">
    <property type="protein sequence ID" value="PWJ95713.1"/>
    <property type="molecule type" value="Genomic_DNA"/>
</dbReference>
<dbReference type="InterPro" id="IPR036388">
    <property type="entry name" value="WH-like_DNA-bd_sf"/>
</dbReference>
<dbReference type="GO" id="GO:0006352">
    <property type="term" value="P:DNA-templated transcription initiation"/>
    <property type="evidence" value="ECO:0007669"/>
    <property type="project" value="InterPro"/>
</dbReference>
<dbReference type="PANTHER" id="PTHR30603:SF60">
    <property type="entry name" value="RNA POLYMERASE SIGMA FACTOR RPOD"/>
    <property type="match status" value="1"/>
</dbReference>
<organism evidence="10 11">
    <name type="scientific">Oceanotoga teriensis</name>
    <dbReference type="NCBI Taxonomy" id="515440"/>
    <lineage>
        <taxon>Bacteria</taxon>
        <taxon>Thermotogati</taxon>
        <taxon>Thermotogota</taxon>
        <taxon>Thermotogae</taxon>
        <taxon>Petrotogales</taxon>
        <taxon>Petrotogaceae</taxon>
        <taxon>Oceanotoga</taxon>
    </lineage>
</organism>
<dbReference type="InterPro" id="IPR042189">
    <property type="entry name" value="RNA_pol_sigma_70_r1_1_sf"/>
</dbReference>
<gene>
    <name evidence="10" type="ORF">C7380_104132</name>
</gene>
<evidence type="ECO:0000256" key="7">
    <source>
        <dbReference type="RuleBase" id="RU362124"/>
    </source>
</evidence>
<dbReference type="InterPro" id="IPR007624">
    <property type="entry name" value="RNA_pol_sigma70_r3"/>
</dbReference>
<protein>
    <recommendedName>
        <fullName evidence="7">RNA polymerase sigma factor</fullName>
    </recommendedName>
</protein>
<keyword evidence="11" id="KW-1185">Reference proteome</keyword>
<dbReference type="InterPro" id="IPR007630">
    <property type="entry name" value="RNA_pol_sigma70_r4"/>
</dbReference>
<dbReference type="NCBIfam" id="TIGR02937">
    <property type="entry name" value="sigma70-ECF"/>
    <property type="match status" value="1"/>
</dbReference>
<dbReference type="GO" id="GO:0016987">
    <property type="term" value="F:sigma factor activity"/>
    <property type="evidence" value="ECO:0007669"/>
    <property type="project" value="UniProtKB-KW"/>
</dbReference>
<keyword evidence="4 7" id="KW-0731">Sigma factor</keyword>
<dbReference type="RefSeq" id="WP_240597490.1">
    <property type="nucleotide sequence ID" value="NZ_JAMHJO010000008.1"/>
</dbReference>
<dbReference type="InterPro" id="IPR007127">
    <property type="entry name" value="RNA_pol_sigma_70_r1_1"/>
</dbReference>
<comment type="subunit">
    <text evidence="2">Interacts transiently with the RNA polymerase catalytic core formed by RpoA, RpoB, RpoC and RpoZ (2 alpha, 1 beta, 1 beta' and 1 omega subunit) to form the RNA polymerase holoenzyme that can initiate transcription.</text>
</comment>
<dbReference type="InterPro" id="IPR007627">
    <property type="entry name" value="RNA_pol_sigma70_r2"/>
</dbReference>
<dbReference type="PROSITE" id="PS00716">
    <property type="entry name" value="SIGMA70_2"/>
    <property type="match status" value="1"/>
</dbReference>
<dbReference type="GO" id="GO:0003677">
    <property type="term" value="F:DNA binding"/>
    <property type="evidence" value="ECO:0007669"/>
    <property type="project" value="UniProtKB-KW"/>
</dbReference>
<evidence type="ECO:0000256" key="1">
    <source>
        <dbReference type="ARBA" id="ARBA00007788"/>
    </source>
</evidence>
<feature type="domain" description="RNA polymerase sigma-70" evidence="8">
    <location>
        <begin position="190"/>
        <end position="203"/>
    </location>
</feature>
<dbReference type="SUPFAM" id="SSF88659">
    <property type="entry name" value="Sigma3 and sigma4 domains of RNA polymerase sigma factors"/>
    <property type="match status" value="2"/>
</dbReference>
<evidence type="ECO:0000256" key="6">
    <source>
        <dbReference type="ARBA" id="ARBA00023163"/>
    </source>
</evidence>
<dbReference type="AlphaFoldDB" id="A0AA45C833"/>
<comment type="caution">
    <text evidence="10">The sequence shown here is derived from an EMBL/GenBank/DDBJ whole genome shotgun (WGS) entry which is preliminary data.</text>
</comment>
<comment type="similarity">
    <text evidence="1 7">Belongs to the sigma-70 factor family.</text>
</comment>
<dbReference type="Gene3D" id="1.10.220.120">
    <property type="entry name" value="Sigma-70 factor, region 1.1"/>
    <property type="match status" value="1"/>
</dbReference>
<dbReference type="InterPro" id="IPR013324">
    <property type="entry name" value="RNA_pol_sigma_r3/r4-like"/>
</dbReference>
<dbReference type="Pfam" id="PF04539">
    <property type="entry name" value="Sigma70_r3"/>
    <property type="match status" value="1"/>
</dbReference>
<dbReference type="InterPro" id="IPR050239">
    <property type="entry name" value="Sigma-70_RNA_pol_init_factors"/>
</dbReference>
<evidence type="ECO:0000313" key="11">
    <source>
        <dbReference type="Proteomes" id="UP000245921"/>
    </source>
</evidence>
<keyword evidence="5 7" id="KW-0238">DNA-binding</keyword>
<dbReference type="InterPro" id="IPR000943">
    <property type="entry name" value="RNA_pol_sigma70"/>
</dbReference>
<dbReference type="Proteomes" id="UP000245921">
    <property type="component" value="Unassembled WGS sequence"/>
</dbReference>
<dbReference type="Pfam" id="PF04542">
    <property type="entry name" value="Sigma70_r2"/>
    <property type="match status" value="1"/>
</dbReference>
<dbReference type="Pfam" id="PF03979">
    <property type="entry name" value="Sigma70_r1_1"/>
    <property type="match status" value="1"/>
</dbReference>
<dbReference type="Pfam" id="PF00140">
    <property type="entry name" value="Sigma70_r1_2"/>
    <property type="match status" value="1"/>
</dbReference>
<dbReference type="Gene3D" id="1.10.601.10">
    <property type="entry name" value="RNA Polymerase Primary Sigma Factor"/>
    <property type="match status" value="1"/>
</dbReference>
<evidence type="ECO:0000256" key="2">
    <source>
        <dbReference type="ARBA" id="ARBA00011344"/>
    </source>
</evidence>
<evidence type="ECO:0000313" key="10">
    <source>
        <dbReference type="EMBL" id="PWJ95713.1"/>
    </source>
</evidence>
<dbReference type="PRINTS" id="PR00046">
    <property type="entry name" value="SIGMA70FCT"/>
</dbReference>
<keyword evidence="3 7" id="KW-0805">Transcription regulation</keyword>
<proteinExistence type="inferred from homology"/>
<reference evidence="10 11" key="1">
    <citation type="submission" date="2018-05" db="EMBL/GenBank/DDBJ databases">
        <title>Genomic Encyclopedia of Type Strains, Phase IV (KMG-IV): sequencing the most valuable type-strain genomes for metagenomic binning, comparative biology and taxonomic classification.</title>
        <authorList>
            <person name="Goeker M."/>
        </authorList>
    </citation>
    <scope>NUCLEOTIDE SEQUENCE [LARGE SCALE GENOMIC DNA]</scope>
    <source>
        <strain evidence="10 11">DSM 24906</strain>
    </source>
</reference>
<evidence type="ECO:0000259" key="8">
    <source>
        <dbReference type="PROSITE" id="PS00715"/>
    </source>
</evidence>
<keyword evidence="6 7" id="KW-0804">Transcription</keyword>
<dbReference type="CDD" id="cd06171">
    <property type="entry name" value="Sigma70_r4"/>
    <property type="match status" value="1"/>
</dbReference>
<dbReference type="Pfam" id="PF04545">
    <property type="entry name" value="Sigma70_r4"/>
    <property type="match status" value="1"/>
</dbReference>
<dbReference type="PROSITE" id="PS00715">
    <property type="entry name" value="SIGMA70_1"/>
    <property type="match status" value="1"/>
</dbReference>
<sequence length="406" mass="47489">MDKQSLKEKNLIEQIKNLDIESIEKDNQEAVIRYKKKKTPNIDKVMKKLFSKASKNSNILYYEDIDRVIPVEANNEIDSSFIENIYNELEKNDIKVVERVEEEYDDDEFKNVYAEIGSEMYDNISVSDPIKIYLKEISRVKLLSPQRERNLARRAQKNDKRAREELIKANLRLVISIAKRYSGRGLSFLDLIQEGNMGLIKAVEKFDWTKGYKFSTYAYWWIRQAVTRAIADYGRTIRIPVHLVETINSMNKVINDFVQNNGRSPEVEEIAKIMKKTPDKIKEILNNSKSIFSLNSPISNDSEGEGDSEMIDFIKDNAPTPEQIGEKMIIRDTIEELINQLKPREAMVLKMRYGFLDGKQKTLEEVGAFFNVTRERIRQIENKSLRKLRHPKRSKVIKSLLEDFKY</sequence>
<feature type="domain" description="RNA polymerase sigma-70" evidence="9">
    <location>
        <begin position="362"/>
        <end position="388"/>
    </location>
</feature>
<comment type="function">
    <text evidence="7">Sigma factors are initiation factors that promote the attachment of RNA polymerase to specific initiation sites and are then released.</text>
</comment>
<evidence type="ECO:0000259" key="9">
    <source>
        <dbReference type="PROSITE" id="PS00716"/>
    </source>
</evidence>
<dbReference type="InterPro" id="IPR014284">
    <property type="entry name" value="RNA_pol_sigma-70_dom"/>
</dbReference>
<dbReference type="Gene3D" id="1.10.10.10">
    <property type="entry name" value="Winged helix-like DNA-binding domain superfamily/Winged helix DNA-binding domain"/>
    <property type="match status" value="2"/>
</dbReference>
<dbReference type="InterPro" id="IPR013325">
    <property type="entry name" value="RNA_pol_sigma_r2"/>
</dbReference>
<evidence type="ECO:0000256" key="3">
    <source>
        <dbReference type="ARBA" id="ARBA00023015"/>
    </source>
</evidence>
<evidence type="ECO:0000256" key="4">
    <source>
        <dbReference type="ARBA" id="ARBA00023082"/>
    </source>
</evidence>
<dbReference type="SUPFAM" id="SSF88946">
    <property type="entry name" value="Sigma2 domain of RNA polymerase sigma factors"/>
    <property type="match status" value="1"/>
</dbReference>
<dbReference type="FunFam" id="1.10.601.10:FF:000001">
    <property type="entry name" value="RNA polymerase sigma factor SigA"/>
    <property type="match status" value="1"/>
</dbReference>
<accession>A0AA45C833</accession>